<evidence type="ECO:0000256" key="1">
    <source>
        <dbReference type="SAM" id="MobiDB-lite"/>
    </source>
</evidence>
<feature type="compositionally biased region" description="Basic and acidic residues" evidence="1">
    <location>
        <begin position="1"/>
        <end position="11"/>
    </location>
</feature>
<evidence type="ECO:0000259" key="2">
    <source>
        <dbReference type="SMART" id="SM01172"/>
    </source>
</evidence>
<dbReference type="EMBL" id="AMZH03003716">
    <property type="protein sequence ID" value="RRT71404.1"/>
    <property type="molecule type" value="Genomic_DNA"/>
</dbReference>
<accession>A0A427A5B3</accession>
<feature type="region of interest" description="Disordered" evidence="1">
    <location>
        <begin position="1"/>
        <end position="29"/>
    </location>
</feature>
<organism evidence="3 4">
    <name type="scientific">Ensete ventricosum</name>
    <name type="common">Abyssinian banana</name>
    <name type="synonym">Musa ensete</name>
    <dbReference type="NCBI Taxonomy" id="4639"/>
    <lineage>
        <taxon>Eukaryota</taxon>
        <taxon>Viridiplantae</taxon>
        <taxon>Streptophyta</taxon>
        <taxon>Embryophyta</taxon>
        <taxon>Tracheophyta</taxon>
        <taxon>Spermatophyta</taxon>
        <taxon>Magnoliopsida</taxon>
        <taxon>Liliopsida</taxon>
        <taxon>Zingiberales</taxon>
        <taxon>Musaceae</taxon>
        <taxon>Ensete</taxon>
    </lineage>
</organism>
<protein>
    <recommendedName>
        <fullName evidence="2">DUF3700 domain-containing protein</fullName>
    </recommendedName>
</protein>
<sequence length="115" mass="12141">MLAVFDRKVAKSPEGLRSPGAEGGDGGRSLLDHFLAARAGAVVINVGSSGGLAYTSKKQTPLLPSFEHPTNELKPMPRVDSQGQVCGATYKVDYMAKKDTGMPRVGSSANWSSQF</sequence>
<dbReference type="PANTHER" id="PTHR45952:SF4">
    <property type="entry name" value="ALUMINUM INDUCED PROTEIN WITH YGL AND LRDR MOTIFS"/>
    <property type="match status" value="1"/>
</dbReference>
<dbReference type="Pfam" id="PF12481">
    <property type="entry name" value="DUF3700"/>
    <property type="match status" value="1"/>
</dbReference>
<gene>
    <name evidence="3" type="ORF">B296_00021181</name>
</gene>
<dbReference type="InterPro" id="IPR044828">
    <property type="entry name" value="TSJT1-like"/>
</dbReference>
<dbReference type="SMART" id="SM01172">
    <property type="entry name" value="DUF3700"/>
    <property type="match status" value="1"/>
</dbReference>
<evidence type="ECO:0000313" key="4">
    <source>
        <dbReference type="Proteomes" id="UP000287651"/>
    </source>
</evidence>
<reference evidence="3 4" key="1">
    <citation type="journal article" date="2014" name="Agronomy (Basel)">
        <title>A Draft Genome Sequence for Ensete ventricosum, the Drought-Tolerant Tree Against Hunger.</title>
        <authorList>
            <person name="Harrison J."/>
            <person name="Moore K.A."/>
            <person name="Paszkiewicz K."/>
            <person name="Jones T."/>
            <person name="Grant M."/>
            <person name="Ambacheew D."/>
            <person name="Muzemil S."/>
            <person name="Studholme D.J."/>
        </authorList>
    </citation>
    <scope>NUCLEOTIDE SEQUENCE [LARGE SCALE GENOMIC DNA]</scope>
</reference>
<dbReference type="InterPro" id="IPR024286">
    <property type="entry name" value="DUF3700"/>
</dbReference>
<evidence type="ECO:0000313" key="3">
    <source>
        <dbReference type="EMBL" id="RRT71404.1"/>
    </source>
</evidence>
<dbReference type="Proteomes" id="UP000287651">
    <property type="component" value="Unassembled WGS sequence"/>
</dbReference>
<name>A0A427A5B3_ENSVE</name>
<proteinExistence type="predicted"/>
<comment type="caution">
    <text evidence="3">The sequence shown here is derived from an EMBL/GenBank/DDBJ whole genome shotgun (WGS) entry which is preliminary data.</text>
</comment>
<dbReference type="AlphaFoldDB" id="A0A427A5B3"/>
<feature type="domain" description="DUF3700" evidence="2">
    <location>
        <begin position="2"/>
        <end position="92"/>
    </location>
</feature>
<dbReference type="PANTHER" id="PTHR45952">
    <property type="entry name" value="ALUMINUM INDUCED PROTEIN WITH YGL AND LRDR MOTIFS"/>
    <property type="match status" value="1"/>
</dbReference>